<accession>A0A370XCD5</accession>
<dbReference type="EMBL" id="QRBF01000001">
    <property type="protein sequence ID" value="RDS86068.1"/>
    <property type="molecule type" value="Genomic_DNA"/>
</dbReference>
<reference evidence="2 3" key="1">
    <citation type="submission" date="2018-07" db="EMBL/GenBank/DDBJ databases">
        <title>Dyella monticola sp. nov. and Dyella psychrodurans sp. nov. isolated from monsoon evergreen broad-leaved forest soil of Dinghu Mountain, China.</title>
        <authorList>
            <person name="Gao Z."/>
            <person name="Qiu L."/>
        </authorList>
    </citation>
    <scope>NUCLEOTIDE SEQUENCE [LARGE SCALE GENOMIC DNA]</scope>
    <source>
        <strain evidence="2 3">4MSK11</strain>
    </source>
</reference>
<feature type="compositionally biased region" description="Polar residues" evidence="1">
    <location>
        <begin position="34"/>
        <end position="50"/>
    </location>
</feature>
<name>A0A370XCD5_9GAMM</name>
<dbReference type="AlphaFoldDB" id="A0A370XCD5"/>
<comment type="caution">
    <text evidence="2">The sequence shown here is derived from an EMBL/GenBank/DDBJ whole genome shotgun (WGS) entry which is preliminary data.</text>
</comment>
<feature type="region of interest" description="Disordered" evidence="1">
    <location>
        <begin position="31"/>
        <end position="50"/>
    </location>
</feature>
<protein>
    <submittedName>
        <fullName evidence="2">Uncharacterized protein</fullName>
    </submittedName>
</protein>
<proteinExistence type="predicted"/>
<sequence>MGTKLSVSNSFKAATQITLSTGTQSEGAQLGFGFSNTSSDTQSTTLTKSASYEVKDPGPNEDGIDHDQDMFIILINPTVTVSQKSDGSIDWSPGFSGSGAAPQNIWVSELRNPATMNPDKAKLLQQLGFTAADFKTIRCMDPFAGPGVRNGPGGAVPDPCQELVNGNNSSAVGLDTNRYRATTEIIPYDAPPPNGGCPNEIYTIKNDYQTENANSSQQDYSVSLQVQGGIPVFDNLKVKNTLTWTTGNTDTTTKDSSQSLSYTAACPSVNYTGALDFTVYVDQLYGTFAFVPFDAATMEVVHQGTVTHGGKPAVGQLVTLQYGGHTYSTHSSARGSYRFTRTKQPPLKAQTKGTLTVGKHKKTVSLGANSTSTVQL</sequence>
<evidence type="ECO:0000313" key="2">
    <source>
        <dbReference type="EMBL" id="RDS86068.1"/>
    </source>
</evidence>
<evidence type="ECO:0000313" key="3">
    <source>
        <dbReference type="Proteomes" id="UP000255334"/>
    </source>
</evidence>
<keyword evidence="3" id="KW-1185">Reference proteome</keyword>
<gene>
    <name evidence="2" type="ORF">DWU99_02000</name>
</gene>
<dbReference type="Proteomes" id="UP000255334">
    <property type="component" value="Unassembled WGS sequence"/>
</dbReference>
<organism evidence="2 3">
    <name type="scientific">Dyella psychrodurans</name>
    <dbReference type="NCBI Taxonomy" id="1927960"/>
    <lineage>
        <taxon>Bacteria</taxon>
        <taxon>Pseudomonadati</taxon>
        <taxon>Pseudomonadota</taxon>
        <taxon>Gammaproteobacteria</taxon>
        <taxon>Lysobacterales</taxon>
        <taxon>Rhodanobacteraceae</taxon>
        <taxon>Dyella</taxon>
    </lineage>
</organism>
<evidence type="ECO:0000256" key="1">
    <source>
        <dbReference type="SAM" id="MobiDB-lite"/>
    </source>
</evidence>